<name>A0A6J4Q7H4_9RHOB</name>
<evidence type="ECO:0000313" key="2">
    <source>
        <dbReference type="EMBL" id="CAA9435738.1"/>
    </source>
</evidence>
<accession>A0A6J4Q7H4</accession>
<proteinExistence type="predicted"/>
<gene>
    <name evidence="2" type="ORF">AVDCRST_MAG15-3173</name>
</gene>
<dbReference type="EMBL" id="CADCUU010000478">
    <property type="protein sequence ID" value="CAA9435738.1"/>
    <property type="molecule type" value="Genomic_DNA"/>
</dbReference>
<organism evidence="2">
    <name type="scientific">uncultured Rubellimicrobium sp</name>
    <dbReference type="NCBI Taxonomy" id="543078"/>
    <lineage>
        <taxon>Bacteria</taxon>
        <taxon>Pseudomonadati</taxon>
        <taxon>Pseudomonadota</taxon>
        <taxon>Alphaproteobacteria</taxon>
        <taxon>Rhodobacterales</taxon>
        <taxon>Roseobacteraceae</taxon>
        <taxon>Rubellimicrobium</taxon>
        <taxon>environmental samples</taxon>
    </lineage>
</organism>
<reference evidence="2" key="1">
    <citation type="submission" date="2020-02" db="EMBL/GenBank/DDBJ databases">
        <authorList>
            <person name="Meier V. D."/>
        </authorList>
    </citation>
    <scope>NUCLEOTIDE SEQUENCE</scope>
    <source>
        <strain evidence="2">AVDCRST_MAG15</strain>
    </source>
</reference>
<feature type="region of interest" description="Disordered" evidence="1">
    <location>
        <begin position="1"/>
        <end position="25"/>
    </location>
</feature>
<protein>
    <submittedName>
        <fullName evidence="2">Uncharacterized protein</fullName>
    </submittedName>
</protein>
<dbReference type="AlphaFoldDB" id="A0A6J4Q7H4"/>
<sequence>GRSQQRSRMGGGVPGRARAAGAAEQLLPRRDAAVRDLAGRLARGRGAVPARRPAARWHDAL</sequence>
<feature type="non-terminal residue" evidence="2">
    <location>
        <position position="61"/>
    </location>
</feature>
<evidence type="ECO:0000256" key="1">
    <source>
        <dbReference type="SAM" id="MobiDB-lite"/>
    </source>
</evidence>
<feature type="non-terminal residue" evidence="2">
    <location>
        <position position="1"/>
    </location>
</feature>